<dbReference type="Proteomes" id="UP000672032">
    <property type="component" value="Chromosome 5"/>
</dbReference>
<dbReference type="Pfam" id="PF13561">
    <property type="entry name" value="adh_short_C2"/>
    <property type="match status" value="1"/>
</dbReference>
<name>A0A8A3PJI6_9HELO</name>
<dbReference type="Gene3D" id="3.40.50.720">
    <property type="entry name" value="NAD(P)-binding Rossmann-like Domain"/>
    <property type="match status" value="1"/>
</dbReference>
<organism evidence="1 2">
    <name type="scientific">Monilinia vaccinii-corymbosi</name>
    <dbReference type="NCBI Taxonomy" id="61207"/>
    <lineage>
        <taxon>Eukaryota</taxon>
        <taxon>Fungi</taxon>
        <taxon>Dikarya</taxon>
        <taxon>Ascomycota</taxon>
        <taxon>Pezizomycotina</taxon>
        <taxon>Leotiomycetes</taxon>
        <taxon>Helotiales</taxon>
        <taxon>Sclerotiniaceae</taxon>
        <taxon>Monilinia</taxon>
    </lineage>
</organism>
<dbReference type="EMBL" id="CP063409">
    <property type="protein sequence ID" value="QSZ35250.1"/>
    <property type="molecule type" value="Genomic_DNA"/>
</dbReference>
<dbReference type="AlphaFoldDB" id="A0A8A3PJI6"/>
<sequence length="102" mass="10831">MSFATVTGVALVTGEPHLSPPHPKLTPPTLSRLGRYFDAGARAQSRSLERARRGYSEGFTYWSACTQEEVTNAAVFLCSPSASYVNGAGLLIDAGMTVTAHV</sequence>
<accession>A0A8A3PJI6</accession>
<dbReference type="InterPro" id="IPR002347">
    <property type="entry name" value="SDR_fam"/>
</dbReference>
<dbReference type="InterPro" id="IPR036291">
    <property type="entry name" value="NAD(P)-bd_dom_sf"/>
</dbReference>
<dbReference type="SUPFAM" id="SSF51735">
    <property type="entry name" value="NAD(P)-binding Rossmann-fold domains"/>
    <property type="match status" value="1"/>
</dbReference>
<protein>
    <submittedName>
        <fullName evidence="1">Uncharacterized protein</fullName>
    </submittedName>
</protein>
<reference evidence="1" key="1">
    <citation type="submission" date="2020-10" db="EMBL/GenBank/DDBJ databases">
        <title>Genome Sequence of Monilinia vaccinii-corymbosi Sheds Light on Mummy Berry Disease Infection of Blueberry and Mating Type.</title>
        <authorList>
            <person name="Yow A.G."/>
            <person name="Zhang Y."/>
            <person name="Bansal K."/>
            <person name="Eacker S.M."/>
            <person name="Sullivan S."/>
            <person name="Liachko I."/>
            <person name="Cubeta M.A."/>
            <person name="Rollins J.A."/>
            <person name="Ashrafi H."/>
        </authorList>
    </citation>
    <scope>NUCLEOTIDE SEQUENCE</scope>
    <source>
        <strain evidence="1">RL-1</strain>
    </source>
</reference>
<keyword evidence="2" id="KW-1185">Reference proteome</keyword>
<dbReference type="OrthoDB" id="5840532at2759"/>
<evidence type="ECO:0000313" key="2">
    <source>
        <dbReference type="Proteomes" id="UP000672032"/>
    </source>
</evidence>
<proteinExistence type="predicted"/>
<evidence type="ECO:0000313" key="1">
    <source>
        <dbReference type="EMBL" id="QSZ35250.1"/>
    </source>
</evidence>
<gene>
    <name evidence="1" type="ORF">DSL72_008119</name>
</gene>